<proteinExistence type="predicted"/>
<keyword evidence="1" id="KW-0472">Membrane</keyword>
<sequence>MRRVFVALAGLQMLAILAQFYFAGVGAFDKPQSDDSFALHGTTGMMVIPVLSLLITVVATIVKAPGRLIGLSIAPFGLVVVQMLIIILGRALDDGTGNSTTASLAILGLHAVNGLAIMAVSGQVLAGARKFALAGETTPKNVTAPVS</sequence>
<name>A0ABV3GIB8_MICGL</name>
<dbReference type="EMBL" id="JBFALK010000012">
    <property type="protein sequence ID" value="MEV0971321.1"/>
    <property type="molecule type" value="Genomic_DNA"/>
</dbReference>
<evidence type="ECO:0000256" key="1">
    <source>
        <dbReference type="SAM" id="Phobius"/>
    </source>
</evidence>
<organism evidence="2 3">
    <name type="scientific">Microtetraspora glauca</name>
    <dbReference type="NCBI Taxonomy" id="1996"/>
    <lineage>
        <taxon>Bacteria</taxon>
        <taxon>Bacillati</taxon>
        <taxon>Actinomycetota</taxon>
        <taxon>Actinomycetes</taxon>
        <taxon>Streptosporangiales</taxon>
        <taxon>Streptosporangiaceae</taxon>
        <taxon>Microtetraspora</taxon>
    </lineage>
</organism>
<evidence type="ECO:0000313" key="2">
    <source>
        <dbReference type="EMBL" id="MEV0971321.1"/>
    </source>
</evidence>
<keyword evidence="3" id="KW-1185">Reference proteome</keyword>
<evidence type="ECO:0000313" key="3">
    <source>
        <dbReference type="Proteomes" id="UP001551675"/>
    </source>
</evidence>
<comment type="caution">
    <text evidence="2">The sequence shown here is derived from an EMBL/GenBank/DDBJ whole genome shotgun (WGS) entry which is preliminary data.</text>
</comment>
<reference evidence="2 3" key="1">
    <citation type="submission" date="2024-06" db="EMBL/GenBank/DDBJ databases">
        <title>The Natural Products Discovery Center: Release of the First 8490 Sequenced Strains for Exploring Actinobacteria Biosynthetic Diversity.</title>
        <authorList>
            <person name="Kalkreuter E."/>
            <person name="Kautsar S.A."/>
            <person name="Yang D."/>
            <person name="Bader C.D."/>
            <person name="Teijaro C.N."/>
            <person name="Fluegel L."/>
            <person name="Davis C.M."/>
            <person name="Simpson J.R."/>
            <person name="Lauterbach L."/>
            <person name="Steele A.D."/>
            <person name="Gui C."/>
            <person name="Meng S."/>
            <person name="Li G."/>
            <person name="Viehrig K."/>
            <person name="Ye F."/>
            <person name="Su P."/>
            <person name="Kiefer A.F."/>
            <person name="Nichols A."/>
            <person name="Cepeda A.J."/>
            <person name="Yan W."/>
            <person name="Fan B."/>
            <person name="Jiang Y."/>
            <person name="Adhikari A."/>
            <person name="Zheng C.-J."/>
            <person name="Schuster L."/>
            <person name="Cowan T.M."/>
            <person name="Smanski M.J."/>
            <person name="Chevrette M.G."/>
            <person name="De Carvalho L.P.S."/>
            <person name="Shen B."/>
        </authorList>
    </citation>
    <scope>NUCLEOTIDE SEQUENCE [LARGE SCALE GENOMIC DNA]</scope>
    <source>
        <strain evidence="2 3">NPDC050100</strain>
    </source>
</reference>
<dbReference type="RefSeq" id="WP_061252904.1">
    <property type="nucleotide sequence ID" value="NZ_JBFALK010000012.1"/>
</dbReference>
<dbReference type="InterPro" id="IPR046192">
    <property type="entry name" value="DUF6220"/>
</dbReference>
<feature type="transmembrane region" description="Helical" evidence="1">
    <location>
        <begin position="37"/>
        <end position="61"/>
    </location>
</feature>
<keyword evidence="1" id="KW-0812">Transmembrane</keyword>
<dbReference type="Pfam" id="PF19728">
    <property type="entry name" value="DUF6220"/>
    <property type="match status" value="1"/>
</dbReference>
<feature type="transmembrane region" description="Helical" evidence="1">
    <location>
        <begin position="68"/>
        <end position="89"/>
    </location>
</feature>
<gene>
    <name evidence="2" type="ORF">AB0I59_22055</name>
</gene>
<accession>A0ABV3GIB8</accession>
<feature type="transmembrane region" description="Helical" evidence="1">
    <location>
        <begin position="101"/>
        <end position="120"/>
    </location>
</feature>
<dbReference type="Proteomes" id="UP001551675">
    <property type="component" value="Unassembled WGS sequence"/>
</dbReference>
<protein>
    <submittedName>
        <fullName evidence="2">DUF6220 domain-containing protein</fullName>
    </submittedName>
</protein>
<keyword evidence="1" id="KW-1133">Transmembrane helix</keyword>